<dbReference type="EMBL" id="VCAO01000011">
    <property type="protein sequence ID" value="TMM45555.1"/>
    <property type="molecule type" value="Genomic_DNA"/>
</dbReference>
<evidence type="ECO:0000256" key="6">
    <source>
        <dbReference type="ARBA" id="ARBA00022842"/>
    </source>
</evidence>
<evidence type="ECO:0000256" key="8">
    <source>
        <dbReference type="ARBA" id="ARBA00023118"/>
    </source>
</evidence>
<evidence type="ECO:0000259" key="12">
    <source>
        <dbReference type="Pfam" id="PF21654"/>
    </source>
</evidence>
<dbReference type="AlphaFoldDB" id="A0A5S3P4C4"/>
<evidence type="ECO:0000256" key="4">
    <source>
        <dbReference type="ARBA" id="ARBA00022741"/>
    </source>
</evidence>
<keyword evidence="1" id="KW-0808">Transferase</keyword>
<dbReference type="OrthoDB" id="6402963at2"/>
<keyword evidence="8" id="KW-0051">Antiviral defense</keyword>
<dbReference type="Pfam" id="PF21713">
    <property type="entry name" value="DncV_C"/>
    <property type="match status" value="1"/>
</dbReference>
<feature type="domain" description="Cyclic GMP-AMP synthase C-terminal" evidence="13">
    <location>
        <begin position="248"/>
        <end position="379"/>
    </location>
</feature>
<keyword evidence="4" id="KW-0547">Nucleotide-binding</keyword>
<dbReference type="Pfam" id="PF21654">
    <property type="entry name" value="DncV-like_NTFase"/>
    <property type="match status" value="1"/>
</dbReference>
<dbReference type="InterPro" id="IPR048446">
    <property type="entry name" value="DncV_C"/>
</dbReference>
<evidence type="ECO:0000256" key="7">
    <source>
        <dbReference type="ARBA" id="ARBA00023080"/>
    </source>
</evidence>
<reference evidence="14 15" key="1">
    <citation type="submission" date="2019-05" db="EMBL/GenBank/DDBJ databases">
        <title>Erythrobacter marisflavi sp. nov., isolated from isolated from water of an estuary environment.</title>
        <authorList>
            <person name="Yoon J.-H."/>
        </authorList>
    </citation>
    <scope>NUCLEOTIDE SEQUENCE [LARGE SCALE GENOMIC DNA]</scope>
    <source>
        <strain evidence="14 15">KEM-5</strain>
    </source>
</reference>
<gene>
    <name evidence="14" type="ORF">FEV51_12440</name>
</gene>
<sequence length="418" mass="46935">MNMGANAHKTLFSSGDHDSYLRALTVDIPEKEALQVARDEIRDEIRSGLRNWSDHVDRRQLFEARALASDYLTDSDLALRPKFRMQGSWSYHTLNRATHNPPQEIDLDDGVFLPVSFLSQNGGAHPIVASAGYFAAVERILAPMCDRNGWTLITDKPSCVRVEIDDDAHVDLALYAIPDEQFEVLLEKAEASMQFDTKMRDENISFAEQIYPRLPTDQIMLAHRREGWKPSDPRKLEDWFQEAIDVHGQQLRRVCRYLKGWRDHNWTACRLSSIALMACVVAAYDEATAAIAENRDDLALQMVAKRLPELLERSIPNPVVHGQYLDEGWTGECRADFIAKAHDLATRIDVALASNQSGTVIEHLRASLGTYLPDNEDLVVIEAQIGAAPILQSGILKDFADEPDAREAVQKGGDGRYG</sequence>
<proteinExistence type="predicted"/>
<dbReference type="NCBIfam" id="NF041078">
    <property type="entry name" value="cGAS"/>
    <property type="match status" value="1"/>
</dbReference>
<dbReference type="InterPro" id="IPR048445">
    <property type="entry name" value="DncV-like_NTFase"/>
</dbReference>
<keyword evidence="6" id="KW-0460">Magnesium</keyword>
<evidence type="ECO:0000259" key="13">
    <source>
        <dbReference type="Pfam" id="PF21713"/>
    </source>
</evidence>
<evidence type="ECO:0000256" key="11">
    <source>
        <dbReference type="ARBA" id="ARBA00048304"/>
    </source>
</evidence>
<dbReference type="GO" id="GO:0005525">
    <property type="term" value="F:GTP binding"/>
    <property type="evidence" value="ECO:0007669"/>
    <property type="project" value="UniProtKB-KW"/>
</dbReference>
<protein>
    <recommendedName>
        <fullName evidence="10">Cyclic GMP-AMP synthase</fullName>
    </recommendedName>
</protein>
<dbReference type="GO" id="GO:0046872">
    <property type="term" value="F:metal ion binding"/>
    <property type="evidence" value="ECO:0007669"/>
    <property type="project" value="UniProtKB-KW"/>
</dbReference>
<dbReference type="InterPro" id="IPR047805">
    <property type="entry name" value="GAMP_synthase"/>
</dbReference>
<evidence type="ECO:0000256" key="2">
    <source>
        <dbReference type="ARBA" id="ARBA00022695"/>
    </source>
</evidence>
<feature type="domain" description="Cyclic GMP-AMP synthase DncV-like nucleotidyltransferase" evidence="12">
    <location>
        <begin position="81"/>
        <end position="175"/>
    </location>
</feature>
<evidence type="ECO:0000313" key="15">
    <source>
        <dbReference type="Proteomes" id="UP000309668"/>
    </source>
</evidence>
<evidence type="ECO:0000256" key="5">
    <source>
        <dbReference type="ARBA" id="ARBA00022840"/>
    </source>
</evidence>
<dbReference type="Proteomes" id="UP000309668">
    <property type="component" value="Unassembled WGS sequence"/>
</dbReference>
<dbReference type="GO" id="GO:0140701">
    <property type="term" value="F:3',3'-cyclic GMP-AMP synthase activity"/>
    <property type="evidence" value="ECO:0007669"/>
    <property type="project" value="InterPro"/>
</dbReference>
<evidence type="ECO:0000256" key="1">
    <source>
        <dbReference type="ARBA" id="ARBA00022679"/>
    </source>
</evidence>
<keyword evidence="9" id="KW-0342">GTP-binding</keyword>
<evidence type="ECO:0000256" key="10">
    <source>
        <dbReference type="ARBA" id="ARBA00044145"/>
    </source>
</evidence>
<keyword evidence="2" id="KW-0548">Nucleotidyltransferase</keyword>
<keyword evidence="3" id="KW-0479">Metal-binding</keyword>
<keyword evidence="7" id="KW-0546">Nucleotide metabolism</keyword>
<organism evidence="14 15">
    <name type="scientific">Qipengyuania marisflavi</name>
    <dbReference type="NCBI Taxonomy" id="2486356"/>
    <lineage>
        <taxon>Bacteria</taxon>
        <taxon>Pseudomonadati</taxon>
        <taxon>Pseudomonadota</taxon>
        <taxon>Alphaproteobacteria</taxon>
        <taxon>Sphingomonadales</taxon>
        <taxon>Erythrobacteraceae</taxon>
        <taxon>Qipengyuania</taxon>
    </lineage>
</organism>
<keyword evidence="5" id="KW-0067">ATP-binding</keyword>
<dbReference type="GO" id="GO:0009117">
    <property type="term" value="P:nucleotide metabolic process"/>
    <property type="evidence" value="ECO:0007669"/>
    <property type="project" value="UniProtKB-KW"/>
</dbReference>
<evidence type="ECO:0000256" key="3">
    <source>
        <dbReference type="ARBA" id="ARBA00022723"/>
    </source>
</evidence>
<dbReference type="GO" id="GO:0005524">
    <property type="term" value="F:ATP binding"/>
    <property type="evidence" value="ECO:0007669"/>
    <property type="project" value="UniProtKB-KW"/>
</dbReference>
<comment type="catalytic activity">
    <reaction evidence="11">
        <text>GTP + ATP = 3',3'-cGAMP + 2 diphosphate</text>
        <dbReference type="Rhea" id="RHEA:35647"/>
        <dbReference type="ChEBI" id="CHEBI:30616"/>
        <dbReference type="ChEBI" id="CHEBI:33019"/>
        <dbReference type="ChEBI" id="CHEBI:37565"/>
        <dbReference type="ChEBI" id="CHEBI:71501"/>
    </reaction>
    <physiologicalReaction direction="left-to-right" evidence="11">
        <dbReference type="Rhea" id="RHEA:35648"/>
    </physiologicalReaction>
</comment>
<accession>A0A5S3P4C4</accession>
<comment type="caution">
    <text evidence="14">The sequence shown here is derived from an EMBL/GenBank/DDBJ whole genome shotgun (WGS) entry which is preliminary data.</text>
</comment>
<evidence type="ECO:0000256" key="9">
    <source>
        <dbReference type="ARBA" id="ARBA00023134"/>
    </source>
</evidence>
<keyword evidence="15" id="KW-1185">Reference proteome</keyword>
<evidence type="ECO:0000313" key="14">
    <source>
        <dbReference type="EMBL" id="TMM45555.1"/>
    </source>
</evidence>
<dbReference type="GO" id="GO:0051607">
    <property type="term" value="P:defense response to virus"/>
    <property type="evidence" value="ECO:0007669"/>
    <property type="project" value="UniProtKB-KW"/>
</dbReference>
<name>A0A5S3P4C4_9SPHN</name>